<evidence type="ECO:0008006" key="3">
    <source>
        <dbReference type="Google" id="ProtNLM"/>
    </source>
</evidence>
<dbReference type="Proteomes" id="UP000218023">
    <property type="component" value="Unassembled WGS sequence"/>
</dbReference>
<accession>A0A2A2GL00</accession>
<comment type="caution">
    <text evidence="1">The sequence shown here is derived from an EMBL/GenBank/DDBJ whole genome shotgun (WGS) entry which is preliminary data.</text>
</comment>
<evidence type="ECO:0000313" key="1">
    <source>
        <dbReference type="EMBL" id="PAU97880.1"/>
    </source>
</evidence>
<dbReference type="GO" id="GO:0043565">
    <property type="term" value="F:sequence-specific DNA binding"/>
    <property type="evidence" value="ECO:0007669"/>
    <property type="project" value="InterPro"/>
</dbReference>
<evidence type="ECO:0000313" key="2">
    <source>
        <dbReference type="Proteomes" id="UP000218023"/>
    </source>
</evidence>
<gene>
    <name evidence="1" type="ORF">CK240_05210</name>
</gene>
<dbReference type="EMBL" id="NSJZ01000003">
    <property type="protein sequence ID" value="PAU97880.1"/>
    <property type="molecule type" value="Genomic_DNA"/>
</dbReference>
<sequence>MFVRKSARPRTATLGDGSVLTLADLPSGTERWVARRKAIVVDAIGHGLLSRDEAVDRYGLTEEELEGWISTASRLGSAGLKIKAIKKNRLAATASGSIRDSLT</sequence>
<dbReference type="InterPro" id="IPR010921">
    <property type="entry name" value="Trp_repressor/repl_initiator"/>
</dbReference>
<reference evidence="1 2" key="1">
    <citation type="submission" date="2017-09" db="EMBL/GenBank/DDBJ databases">
        <title>Paracoccus alkalisoli sp. nov., isolated from saline alkaline soil.</title>
        <authorList>
            <person name="Dong X."/>
            <person name="Zhang G."/>
        </authorList>
    </citation>
    <scope>NUCLEOTIDE SEQUENCE [LARGE SCALE GENOMIC DNA]</scope>
    <source>
        <strain evidence="1 2">WN007</strain>
    </source>
</reference>
<proteinExistence type="predicted"/>
<dbReference type="InterPro" id="IPR036388">
    <property type="entry name" value="WH-like_DNA-bd_sf"/>
</dbReference>
<dbReference type="RefSeq" id="WP_095639288.1">
    <property type="nucleotide sequence ID" value="NZ_NSJZ01000003.1"/>
</dbReference>
<dbReference type="SUPFAM" id="SSF48295">
    <property type="entry name" value="TrpR-like"/>
    <property type="match status" value="1"/>
</dbReference>
<dbReference type="InterPro" id="IPR009534">
    <property type="entry name" value="DUF1153"/>
</dbReference>
<dbReference type="AlphaFoldDB" id="A0A2A2GL00"/>
<dbReference type="Pfam" id="PF06627">
    <property type="entry name" value="DUF1153"/>
    <property type="match status" value="1"/>
</dbReference>
<dbReference type="OrthoDB" id="9796775at2"/>
<keyword evidence="2" id="KW-1185">Reference proteome</keyword>
<dbReference type="Gene3D" id="1.10.10.10">
    <property type="entry name" value="Winged helix-like DNA-binding domain superfamily/Winged helix DNA-binding domain"/>
    <property type="match status" value="1"/>
</dbReference>
<organism evidence="1 2">
    <name type="scientific">Paracoccus salipaludis</name>
    <dbReference type="NCBI Taxonomy" id="2032623"/>
    <lineage>
        <taxon>Bacteria</taxon>
        <taxon>Pseudomonadati</taxon>
        <taxon>Pseudomonadota</taxon>
        <taxon>Alphaproteobacteria</taxon>
        <taxon>Rhodobacterales</taxon>
        <taxon>Paracoccaceae</taxon>
        <taxon>Paracoccus</taxon>
    </lineage>
</organism>
<protein>
    <recommendedName>
        <fullName evidence="3">DUF1153 domain-containing protein</fullName>
    </recommendedName>
</protein>
<name>A0A2A2GL00_9RHOB</name>